<accession>A0A0F9W4M2</accession>
<evidence type="ECO:0000259" key="1">
    <source>
        <dbReference type="Pfam" id="PF09862"/>
    </source>
</evidence>
<evidence type="ECO:0000313" key="2">
    <source>
        <dbReference type="EMBL" id="KKO11270.1"/>
    </source>
</evidence>
<gene>
    <name evidence="2" type="ORF">LCGC14_0017480</name>
</gene>
<reference evidence="2" key="1">
    <citation type="journal article" date="2015" name="Nature">
        <title>Complex archaea that bridge the gap between prokaryotes and eukaryotes.</title>
        <authorList>
            <person name="Spang A."/>
            <person name="Saw J.H."/>
            <person name="Jorgensen S.L."/>
            <person name="Zaremba-Niedzwiedzka K."/>
            <person name="Martijn J."/>
            <person name="Lind A.E."/>
            <person name="van Eijk R."/>
            <person name="Schleper C."/>
            <person name="Guy L."/>
            <person name="Ettema T.J."/>
        </authorList>
    </citation>
    <scope>NUCLEOTIDE SEQUENCE</scope>
</reference>
<comment type="caution">
    <text evidence="2">The sequence shown here is derived from an EMBL/GenBank/DDBJ whole genome shotgun (WGS) entry which is preliminary data.</text>
</comment>
<protein>
    <recommendedName>
        <fullName evidence="1">DUF2089 domain-containing protein</fullName>
    </recommendedName>
</protein>
<dbReference type="InterPro" id="IPR018658">
    <property type="entry name" value="DUF2089"/>
</dbReference>
<feature type="domain" description="DUF2089" evidence="1">
    <location>
        <begin position="14"/>
        <end position="57"/>
    </location>
</feature>
<dbReference type="Pfam" id="PF09862">
    <property type="entry name" value="DUF2089"/>
    <property type="match status" value="1"/>
</dbReference>
<proteinExistence type="predicted"/>
<dbReference type="AlphaFoldDB" id="A0A0F9W4M2"/>
<name>A0A0F9W4M2_9ZZZZ</name>
<sequence>MSENDKKQWYNELGSEYMSFIKRFVLASGSLKALAKVYAVSYPTIRLRLDRVIERVKILDEQRDSSPFERELSLLYAEGKMDESTFTTILAAHRRQGEDA</sequence>
<organism evidence="2">
    <name type="scientific">marine sediment metagenome</name>
    <dbReference type="NCBI Taxonomy" id="412755"/>
    <lineage>
        <taxon>unclassified sequences</taxon>
        <taxon>metagenomes</taxon>
        <taxon>ecological metagenomes</taxon>
    </lineage>
</organism>
<dbReference type="EMBL" id="LAZR01000003">
    <property type="protein sequence ID" value="KKO11270.1"/>
    <property type="molecule type" value="Genomic_DNA"/>
</dbReference>